<organism evidence="1 2">
    <name type="scientific">Nicotiana tabacum</name>
    <name type="common">Common tobacco</name>
    <dbReference type="NCBI Taxonomy" id="4097"/>
    <lineage>
        <taxon>Eukaryota</taxon>
        <taxon>Viridiplantae</taxon>
        <taxon>Streptophyta</taxon>
        <taxon>Embryophyta</taxon>
        <taxon>Tracheophyta</taxon>
        <taxon>Spermatophyta</taxon>
        <taxon>Magnoliopsida</taxon>
        <taxon>eudicotyledons</taxon>
        <taxon>Gunneridae</taxon>
        <taxon>Pentapetalae</taxon>
        <taxon>asterids</taxon>
        <taxon>lamiids</taxon>
        <taxon>Solanales</taxon>
        <taxon>Solanaceae</taxon>
        <taxon>Nicotianoideae</taxon>
        <taxon>Nicotianeae</taxon>
        <taxon>Nicotiana</taxon>
    </lineage>
</organism>
<name>A0AC58STC5_TOBAC</name>
<keyword evidence="1" id="KW-1185">Reference proteome</keyword>
<evidence type="ECO:0000313" key="2">
    <source>
        <dbReference type="RefSeq" id="XP_075088233.1"/>
    </source>
</evidence>
<dbReference type="Proteomes" id="UP000790787">
    <property type="component" value="Chromosome 16"/>
</dbReference>
<protein>
    <submittedName>
        <fullName evidence="2">Uncharacterized protein LOC142170264</fullName>
    </submittedName>
</protein>
<sequence length="134" mass="15266">MDKQSGRFLEVLNQVYVNLPFTKVLSQISTYVKFLKEILSNKRKVKETLVAKLTEHCSTILQNKLPQKCVDSGIFPIPCSLGSINFEKSLSDSCVSINLIPLSIFRSLEKEIGEIRYVYVSLQLTDQTRIIPKK</sequence>
<accession>A0AC58STC5</accession>
<evidence type="ECO:0000313" key="1">
    <source>
        <dbReference type="Proteomes" id="UP000790787"/>
    </source>
</evidence>
<reference evidence="2" key="2">
    <citation type="submission" date="2025-08" db="UniProtKB">
        <authorList>
            <consortium name="RefSeq"/>
        </authorList>
    </citation>
    <scope>IDENTIFICATION</scope>
    <source>
        <tissue evidence="2">Leaf</tissue>
    </source>
</reference>
<proteinExistence type="predicted"/>
<dbReference type="RefSeq" id="XP_075088233.1">
    <property type="nucleotide sequence ID" value="XM_075232132.1"/>
</dbReference>
<gene>
    <name evidence="2" type="primary">LOC142170264</name>
</gene>
<reference evidence="1" key="1">
    <citation type="journal article" date="2014" name="Nat. Commun.">
        <title>The tobacco genome sequence and its comparison with those of tomato and potato.</title>
        <authorList>
            <person name="Sierro N."/>
            <person name="Battey J.N."/>
            <person name="Ouadi S."/>
            <person name="Bakaher N."/>
            <person name="Bovet L."/>
            <person name="Willig A."/>
            <person name="Goepfert S."/>
            <person name="Peitsch M.C."/>
            <person name="Ivanov N.V."/>
        </authorList>
    </citation>
    <scope>NUCLEOTIDE SEQUENCE [LARGE SCALE GENOMIC DNA]</scope>
</reference>